<dbReference type="SUPFAM" id="SSF51395">
    <property type="entry name" value="FMN-linked oxidoreductases"/>
    <property type="match status" value="1"/>
</dbReference>
<reference evidence="3" key="1">
    <citation type="submission" date="2020-02" db="EMBL/GenBank/DDBJ databases">
        <authorList>
            <person name="Meier V. D."/>
        </authorList>
    </citation>
    <scope>NUCLEOTIDE SEQUENCE</scope>
    <source>
        <strain evidence="3">AVDCRST_MAG93</strain>
    </source>
</reference>
<keyword evidence="3" id="KW-0560">Oxidoreductase</keyword>
<dbReference type="PANTHER" id="PTHR43819:SF1">
    <property type="entry name" value="ARCHAEAL-TYPE GLUTAMATE SYNTHASE [NADPH]"/>
    <property type="match status" value="1"/>
</dbReference>
<dbReference type="InterPro" id="IPR013785">
    <property type="entry name" value="Aldolase_TIM"/>
</dbReference>
<proteinExistence type="inferred from homology"/>
<accession>A0A6J4LEG8</accession>
<dbReference type="EC" id="1.4.1.13" evidence="3"/>
<gene>
    <name evidence="3" type="ORF">AVDCRST_MAG93-6124</name>
</gene>
<dbReference type="EMBL" id="CADCTR010002059">
    <property type="protein sequence ID" value="CAA9329501.1"/>
    <property type="molecule type" value="Genomic_DNA"/>
</dbReference>
<dbReference type="GO" id="GO:0004355">
    <property type="term" value="F:glutamate synthase (NADPH) activity"/>
    <property type="evidence" value="ECO:0007669"/>
    <property type="project" value="UniProtKB-EC"/>
</dbReference>
<organism evidence="3">
    <name type="scientific">uncultured Chloroflexia bacterium</name>
    <dbReference type="NCBI Taxonomy" id="1672391"/>
    <lineage>
        <taxon>Bacteria</taxon>
        <taxon>Bacillati</taxon>
        <taxon>Chloroflexota</taxon>
        <taxon>Chloroflexia</taxon>
        <taxon>environmental samples</taxon>
    </lineage>
</organism>
<dbReference type="GO" id="GO:0006537">
    <property type="term" value="P:glutamate biosynthetic process"/>
    <property type="evidence" value="ECO:0007669"/>
    <property type="project" value="InterPro"/>
</dbReference>
<dbReference type="PANTHER" id="PTHR43819">
    <property type="entry name" value="ARCHAEAL-TYPE GLUTAMATE SYNTHASE [NADPH]"/>
    <property type="match status" value="1"/>
</dbReference>
<sequence>MSDVLRQSRVWNDTTIDDIQAKAELGRYRIRGFSQLRERPLPSFDDLTFLPCTLTRVPLEGYRERCNTKTVIGGRFATQPIVNDIPIMITGMSYGALSYNAKVALARGAAAAGTSSTTGDGGMLRAERENARTLIYEVLPSRYGFSVHDLLAADAIELTIGQGAKPGTGGLLLGSKVSDTIADQRDLP</sequence>
<feature type="non-terminal residue" evidence="3">
    <location>
        <position position="188"/>
    </location>
</feature>
<evidence type="ECO:0000259" key="2">
    <source>
        <dbReference type="Pfam" id="PF01645"/>
    </source>
</evidence>
<protein>
    <submittedName>
        <fullName evidence="3">Glutamate synthase [NADPH] large chain</fullName>
        <ecNumber evidence="3">1.4.1.13</ecNumber>
    </submittedName>
</protein>
<dbReference type="InterPro" id="IPR002932">
    <property type="entry name" value="Glu_synthdom"/>
</dbReference>
<dbReference type="Gene3D" id="3.20.20.70">
    <property type="entry name" value="Aldolase class I"/>
    <property type="match status" value="1"/>
</dbReference>
<evidence type="ECO:0000313" key="3">
    <source>
        <dbReference type="EMBL" id="CAA9329501.1"/>
    </source>
</evidence>
<evidence type="ECO:0000256" key="1">
    <source>
        <dbReference type="ARBA" id="ARBA00009716"/>
    </source>
</evidence>
<feature type="domain" description="Glutamate synthase" evidence="2">
    <location>
        <begin position="85"/>
        <end position="187"/>
    </location>
</feature>
<dbReference type="AlphaFoldDB" id="A0A6J4LEG8"/>
<dbReference type="Pfam" id="PF01645">
    <property type="entry name" value="Glu_synthase"/>
    <property type="match status" value="1"/>
</dbReference>
<comment type="similarity">
    <text evidence="1">Belongs to the glutamate synthase family.</text>
</comment>
<name>A0A6J4LEG8_9CHLR</name>